<comment type="similarity">
    <text evidence="7">Belongs to the class-III pyridoxal-phosphate-dependent aminotransferase family.</text>
</comment>
<dbReference type="Pfam" id="PF00202">
    <property type="entry name" value="Aminotran_3"/>
    <property type="match status" value="1"/>
</dbReference>
<gene>
    <name evidence="8" type="ORF">B5766_03825</name>
</gene>
<comment type="pathway">
    <text evidence="6">Amino-acid biosynthesis.</text>
</comment>
<dbReference type="GO" id="GO:0030170">
    <property type="term" value="F:pyridoxal phosphate binding"/>
    <property type="evidence" value="ECO:0007669"/>
    <property type="project" value="InterPro"/>
</dbReference>
<dbReference type="PANTHER" id="PTHR11986">
    <property type="entry name" value="AMINOTRANSFERASE CLASS III"/>
    <property type="match status" value="1"/>
</dbReference>
<protein>
    <submittedName>
        <fullName evidence="8">Acetylornithine aminotransferase</fullName>
    </submittedName>
</protein>
<dbReference type="InterPro" id="IPR004636">
    <property type="entry name" value="AcOrn/SuccOrn_fam"/>
</dbReference>
<dbReference type="InterPro" id="IPR005814">
    <property type="entry name" value="Aminotrans_3"/>
</dbReference>
<dbReference type="PROSITE" id="PS00600">
    <property type="entry name" value="AA_TRANSFER_CLASS_3"/>
    <property type="match status" value="1"/>
</dbReference>
<dbReference type="Gene3D" id="3.40.640.10">
    <property type="entry name" value="Type I PLP-dependent aspartate aminotransferase-like (Major domain)"/>
    <property type="match status" value="1"/>
</dbReference>
<evidence type="ECO:0000313" key="8">
    <source>
        <dbReference type="EMBL" id="PDQ35864.1"/>
    </source>
</evidence>
<accession>A0A2A6FSK8</accession>
<dbReference type="GO" id="GO:0042802">
    <property type="term" value="F:identical protein binding"/>
    <property type="evidence" value="ECO:0007669"/>
    <property type="project" value="TreeGrafter"/>
</dbReference>
<dbReference type="InterPro" id="IPR015421">
    <property type="entry name" value="PyrdxlP-dep_Trfase_major"/>
</dbReference>
<evidence type="ECO:0000256" key="4">
    <source>
        <dbReference type="ARBA" id="ARBA00022679"/>
    </source>
</evidence>
<dbReference type="FunFam" id="3.40.640.10:FF:000004">
    <property type="entry name" value="Acetylornithine aminotransferase"/>
    <property type="match status" value="1"/>
</dbReference>
<dbReference type="AlphaFoldDB" id="A0A2A6FSK8"/>
<evidence type="ECO:0000256" key="1">
    <source>
        <dbReference type="ARBA" id="ARBA00001933"/>
    </source>
</evidence>
<dbReference type="GO" id="GO:0006526">
    <property type="term" value="P:L-arginine biosynthetic process"/>
    <property type="evidence" value="ECO:0007669"/>
    <property type="project" value="UniProtKB-ARBA"/>
</dbReference>
<dbReference type="NCBIfam" id="NF002874">
    <property type="entry name" value="PRK03244.1"/>
    <property type="match status" value="1"/>
</dbReference>
<dbReference type="PANTHER" id="PTHR11986:SF79">
    <property type="entry name" value="ACETYLORNITHINE AMINOTRANSFERASE, MITOCHONDRIAL"/>
    <property type="match status" value="1"/>
</dbReference>
<evidence type="ECO:0000256" key="2">
    <source>
        <dbReference type="ARBA" id="ARBA00022576"/>
    </source>
</evidence>
<evidence type="ECO:0000256" key="7">
    <source>
        <dbReference type="RuleBase" id="RU003560"/>
    </source>
</evidence>
<dbReference type="Gene3D" id="3.90.1150.10">
    <property type="entry name" value="Aspartate Aminotransferase, domain 1"/>
    <property type="match status" value="1"/>
</dbReference>
<dbReference type="InterPro" id="IPR049704">
    <property type="entry name" value="Aminotrans_3_PPA_site"/>
</dbReference>
<keyword evidence="5 7" id="KW-0663">Pyridoxal phosphate</keyword>
<dbReference type="InterPro" id="IPR015422">
    <property type="entry name" value="PyrdxlP-dep_Trfase_small"/>
</dbReference>
<proteinExistence type="inferred from homology"/>
<dbReference type="EMBL" id="NAEP01000027">
    <property type="protein sequence ID" value="PDQ35864.1"/>
    <property type="molecule type" value="Genomic_DNA"/>
</dbReference>
<dbReference type="InterPro" id="IPR050103">
    <property type="entry name" value="Class-III_PLP-dep_AT"/>
</dbReference>
<dbReference type="SUPFAM" id="SSF53383">
    <property type="entry name" value="PLP-dependent transferases"/>
    <property type="match status" value="1"/>
</dbReference>
<dbReference type="GO" id="GO:0008483">
    <property type="term" value="F:transaminase activity"/>
    <property type="evidence" value="ECO:0007669"/>
    <property type="project" value="UniProtKB-KW"/>
</dbReference>
<dbReference type="CDD" id="cd00610">
    <property type="entry name" value="OAT_like"/>
    <property type="match status" value="1"/>
</dbReference>
<dbReference type="InterPro" id="IPR015424">
    <property type="entry name" value="PyrdxlP-dep_Trfase"/>
</dbReference>
<evidence type="ECO:0000256" key="6">
    <source>
        <dbReference type="ARBA" id="ARBA00029440"/>
    </source>
</evidence>
<comment type="cofactor">
    <cofactor evidence="1">
        <name>pyridoxal 5'-phosphate</name>
        <dbReference type="ChEBI" id="CHEBI:597326"/>
    </cofactor>
</comment>
<comment type="caution">
    <text evidence="8">The sequence shown here is derived from an EMBL/GenBank/DDBJ whole genome shotgun (WGS) entry which is preliminary data.</text>
</comment>
<organism evidence="8 9">
    <name type="scientific">Candidatus Lumbricidiphila eiseniae</name>
    <dbReference type="NCBI Taxonomy" id="1969409"/>
    <lineage>
        <taxon>Bacteria</taxon>
        <taxon>Bacillati</taxon>
        <taxon>Actinomycetota</taxon>
        <taxon>Actinomycetes</taxon>
        <taxon>Micrococcales</taxon>
        <taxon>Microbacteriaceae</taxon>
        <taxon>Candidatus Lumbricidiphila</taxon>
    </lineage>
</organism>
<sequence length="386" mass="40621">MVRSIGVPLAKLEHGEGAWVWDDTGTRYLDFLAGIAVNALGHAHPAFVDAVSTQAARLAHVSNIFTTEPVLELCERMIRIAGAEPHGRAWFGNSGTEANEAAFKLARLNTLGGSRPRVLALNNAFHGRTMGSLALTGKPQLQEGFGPLPGGVEHLPPTVDALASALDERVAAVFVEPIQGEAGVIELPDGYLVAARELTQKHGALLIIDEIQTGAARTGEWFAYQHEGIIPDVVTFAKGIGGGFPIGGIVTSGRASELFTPGQHGTTFGGNPLAAAAANAVLGEIERANLRQNAALRGIQIAARVREEGSTLVKEVRGRGLLLGVVLAQPRARELMLAALREGLIVNAASDSVIRLAPPLIIGDVEVEEFAQRWARSLAVISKAAS</sequence>
<dbReference type="NCBIfam" id="NF002325">
    <property type="entry name" value="PRK01278.1"/>
    <property type="match status" value="1"/>
</dbReference>
<dbReference type="PIRSF" id="PIRSF000521">
    <property type="entry name" value="Transaminase_4ab_Lys_Orn"/>
    <property type="match status" value="1"/>
</dbReference>
<evidence type="ECO:0000256" key="5">
    <source>
        <dbReference type="ARBA" id="ARBA00022898"/>
    </source>
</evidence>
<name>A0A2A6FSK8_9MICO</name>
<dbReference type="Proteomes" id="UP000219994">
    <property type="component" value="Unassembled WGS sequence"/>
</dbReference>
<evidence type="ECO:0000256" key="3">
    <source>
        <dbReference type="ARBA" id="ARBA00022605"/>
    </source>
</evidence>
<keyword evidence="4 8" id="KW-0808">Transferase</keyword>
<reference evidence="9" key="1">
    <citation type="submission" date="2017-03" db="EMBL/GenBank/DDBJ databases">
        <authorList>
            <person name="Lund M.B."/>
        </authorList>
    </citation>
    <scope>NUCLEOTIDE SEQUENCE [LARGE SCALE GENOMIC DNA]</scope>
</reference>
<dbReference type="NCBIfam" id="TIGR00707">
    <property type="entry name" value="argD"/>
    <property type="match status" value="1"/>
</dbReference>
<evidence type="ECO:0000313" key="9">
    <source>
        <dbReference type="Proteomes" id="UP000219994"/>
    </source>
</evidence>
<keyword evidence="3" id="KW-0028">Amino-acid biosynthesis</keyword>
<keyword evidence="2 8" id="KW-0032">Aminotransferase</keyword>